<dbReference type="Gene3D" id="2.40.50.40">
    <property type="match status" value="2"/>
</dbReference>
<evidence type="ECO:0000313" key="5">
    <source>
        <dbReference type="EMBL" id="CDS08182.1"/>
    </source>
</evidence>
<feature type="compositionally biased region" description="Basic residues" evidence="3">
    <location>
        <begin position="67"/>
        <end position="79"/>
    </location>
</feature>
<keyword evidence="2" id="KW-0539">Nucleus</keyword>
<sequence>MTEAQSDNSDSDDVILVRSSNSRPRYLDINDLDAVCGEFLDEDAGCVPSKEEETRRAPSSSSEVSTARKRSSKNSRRKKTDFGSPAAMTERMEPMYAVERIVSHRIYRGKVVQYEIQWAGFSSKYNSFENANDIHEDCPEFCAEYWDQHEPRPPNAPGYVQDTSISESVTIEDNFTDASPPPQRSETFELDDTEGEVDSLYLRYKDDASTNKDSIRPSLSPSSFQSSSIDNTMSDQTIPSTPRLSGMSFDKVSQRHLDEMMDKASAPKSPLPTHLSAISAKQPILHNHTMLKDKTSSLHRSPLGEKAPSPQPSQPISSFKAKTRLQSSHKVTFQIHDQYAKPTLDEKSSHDISPKPSKDEQHDYSHLLDGITSIPAMFKRRGFTFAKDTDYPTHDTQWNQEIDKLYYIQHIEAKNQLLAYVIWKNGYKTIHPIQDLHHHCPGILIDFYEEHLQLGFNETNT</sequence>
<name>A0A077WN17_9FUNG</name>
<gene>
    <name evidence="5" type="ORF">LRAMOSA02130</name>
</gene>
<dbReference type="OrthoDB" id="433924at2759"/>
<dbReference type="Pfam" id="PF00385">
    <property type="entry name" value="Chromo"/>
    <property type="match status" value="1"/>
</dbReference>
<feature type="region of interest" description="Disordered" evidence="3">
    <location>
        <begin position="210"/>
        <end position="248"/>
    </location>
</feature>
<dbReference type="PROSITE" id="PS50013">
    <property type="entry name" value="CHROMO_2"/>
    <property type="match status" value="1"/>
</dbReference>
<feature type="compositionally biased region" description="Basic and acidic residues" evidence="3">
    <location>
        <begin position="343"/>
        <end position="363"/>
    </location>
</feature>
<feature type="region of interest" description="Disordered" evidence="3">
    <location>
        <begin position="338"/>
        <end position="363"/>
    </location>
</feature>
<accession>A0A077WN17</accession>
<organism evidence="5">
    <name type="scientific">Lichtheimia ramosa</name>
    <dbReference type="NCBI Taxonomy" id="688394"/>
    <lineage>
        <taxon>Eukaryota</taxon>
        <taxon>Fungi</taxon>
        <taxon>Fungi incertae sedis</taxon>
        <taxon>Mucoromycota</taxon>
        <taxon>Mucoromycotina</taxon>
        <taxon>Mucoromycetes</taxon>
        <taxon>Mucorales</taxon>
        <taxon>Lichtheimiaceae</taxon>
        <taxon>Lichtheimia</taxon>
    </lineage>
</organism>
<dbReference type="InterPro" id="IPR023780">
    <property type="entry name" value="Chromo_domain"/>
</dbReference>
<evidence type="ECO:0000256" key="2">
    <source>
        <dbReference type="ARBA" id="ARBA00023242"/>
    </source>
</evidence>
<dbReference type="SMART" id="SM00300">
    <property type="entry name" value="ChSh"/>
    <property type="match status" value="1"/>
</dbReference>
<dbReference type="Pfam" id="PF01393">
    <property type="entry name" value="Chromo_shadow"/>
    <property type="match status" value="1"/>
</dbReference>
<dbReference type="InterPro" id="IPR051219">
    <property type="entry name" value="Heterochromatin_chromo-domain"/>
</dbReference>
<protein>
    <recommendedName>
        <fullName evidence="4">Chromo domain-containing protein</fullName>
    </recommendedName>
</protein>
<dbReference type="InterPro" id="IPR016197">
    <property type="entry name" value="Chromo-like_dom_sf"/>
</dbReference>
<evidence type="ECO:0000256" key="3">
    <source>
        <dbReference type="SAM" id="MobiDB-lite"/>
    </source>
</evidence>
<feature type="region of interest" description="Disordered" evidence="3">
    <location>
        <begin position="173"/>
        <end position="195"/>
    </location>
</feature>
<dbReference type="EMBL" id="LK023324">
    <property type="protein sequence ID" value="CDS08182.1"/>
    <property type="molecule type" value="Genomic_DNA"/>
</dbReference>
<dbReference type="PANTHER" id="PTHR22812">
    <property type="entry name" value="CHROMOBOX PROTEIN"/>
    <property type="match status" value="1"/>
</dbReference>
<feature type="region of interest" description="Disordered" evidence="3">
    <location>
        <begin position="46"/>
        <end position="87"/>
    </location>
</feature>
<reference evidence="5" key="1">
    <citation type="journal article" date="2014" name="Genome Announc.">
        <title>De novo whole-genome sequence and genome annotation of Lichtheimia ramosa.</title>
        <authorList>
            <person name="Linde J."/>
            <person name="Schwartze V."/>
            <person name="Binder U."/>
            <person name="Lass-Florl C."/>
            <person name="Voigt K."/>
            <person name="Horn F."/>
        </authorList>
    </citation>
    <scope>NUCLEOTIDE SEQUENCE</scope>
    <source>
        <strain evidence="5">JMRC FSU:6197</strain>
    </source>
</reference>
<dbReference type="GO" id="GO:0005634">
    <property type="term" value="C:nucleus"/>
    <property type="evidence" value="ECO:0007669"/>
    <property type="project" value="UniProtKB-SubCell"/>
</dbReference>
<dbReference type="SMART" id="SM00298">
    <property type="entry name" value="CHROMO"/>
    <property type="match status" value="1"/>
</dbReference>
<feature type="compositionally biased region" description="Low complexity" evidence="3">
    <location>
        <begin position="216"/>
        <end position="228"/>
    </location>
</feature>
<dbReference type="AlphaFoldDB" id="A0A077WN17"/>
<feature type="compositionally biased region" description="Polar residues" evidence="3">
    <location>
        <begin position="229"/>
        <end position="243"/>
    </location>
</feature>
<dbReference type="SUPFAM" id="SSF54160">
    <property type="entry name" value="Chromo domain-like"/>
    <property type="match status" value="2"/>
</dbReference>
<comment type="subcellular location">
    <subcellularLocation>
        <location evidence="1">Nucleus</location>
    </subcellularLocation>
</comment>
<dbReference type="CDD" id="cd00024">
    <property type="entry name" value="CD_CSD"/>
    <property type="match status" value="1"/>
</dbReference>
<feature type="domain" description="Chromo" evidence="4">
    <location>
        <begin position="96"/>
        <end position="157"/>
    </location>
</feature>
<feature type="region of interest" description="Disordered" evidence="3">
    <location>
        <begin position="294"/>
        <end position="325"/>
    </location>
</feature>
<dbReference type="InterPro" id="IPR000953">
    <property type="entry name" value="Chromo/chromo_shadow_dom"/>
</dbReference>
<proteinExistence type="predicted"/>
<evidence type="ECO:0000256" key="1">
    <source>
        <dbReference type="ARBA" id="ARBA00004123"/>
    </source>
</evidence>
<evidence type="ECO:0000259" key="4">
    <source>
        <dbReference type="PROSITE" id="PS50013"/>
    </source>
</evidence>
<dbReference type="InterPro" id="IPR008251">
    <property type="entry name" value="Chromo_shadow_dom"/>
</dbReference>